<name>A0A0L7K4W8_OPEBR</name>
<dbReference type="GO" id="GO:0005886">
    <property type="term" value="C:plasma membrane"/>
    <property type="evidence" value="ECO:0007669"/>
    <property type="project" value="TreeGrafter"/>
</dbReference>
<dbReference type="Proteomes" id="UP000037510">
    <property type="component" value="Unassembled WGS sequence"/>
</dbReference>
<dbReference type="PANTHER" id="PTHR11328:SF28">
    <property type="entry name" value="MAJOR FACILITATOR SUPERFAMILY DOMAIN-CONTAINING PROTEIN 12"/>
    <property type="match status" value="1"/>
</dbReference>
<evidence type="ECO:0000256" key="1">
    <source>
        <dbReference type="ARBA" id="ARBA00008335"/>
    </source>
</evidence>
<keyword evidence="2" id="KW-0812">Transmembrane</keyword>
<dbReference type="Pfam" id="PF13347">
    <property type="entry name" value="MFS_2"/>
    <property type="match status" value="1"/>
</dbReference>
<dbReference type="PANTHER" id="PTHR11328">
    <property type="entry name" value="MAJOR FACILITATOR SUPERFAMILY DOMAIN-CONTAINING PROTEIN"/>
    <property type="match status" value="1"/>
</dbReference>
<proteinExistence type="inferred from homology"/>
<accession>A0A0L7K4W8</accession>
<dbReference type="SUPFAM" id="SSF103473">
    <property type="entry name" value="MFS general substrate transporter"/>
    <property type="match status" value="1"/>
</dbReference>
<feature type="transmembrane region" description="Helical" evidence="2">
    <location>
        <begin position="41"/>
        <end position="62"/>
    </location>
</feature>
<comment type="caution">
    <text evidence="3">The sequence shown here is derived from an EMBL/GenBank/DDBJ whole genome shotgun (WGS) entry which is preliminary data.</text>
</comment>
<sequence>MYYFAAFIVIFQIGWAAVQISHLSLIPELSEDDHTRTQLTAVRYGFTVFSTLFVYLIAWTFLGLTADSDVQVGPDDAWKFSNIVYIVMSVGIVASLIFHFTISENHSYRRQERLQDQSVYMSTRLVVNISQVLIPLYLHRTLRLGSRSLALIPFAMFLGSLTAAGAQRLAPRSLTRKLSYFVGSTCAMAGFLWIYFESDSDYKTYFIYLVAVLI</sequence>
<reference evidence="3 4" key="1">
    <citation type="journal article" date="2015" name="Genome Biol. Evol.">
        <title>The genome of winter moth (Operophtera brumata) provides a genomic perspective on sexual dimorphism and phenology.</title>
        <authorList>
            <person name="Derks M.F."/>
            <person name="Smit S."/>
            <person name="Salis L."/>
            <person name="Schijlen E."/>
            <person name="Bossers A."/>
            <person name="Mateman C."/>
            <person name="Pijl A.S."/>
            <person name="de Ridder D."/>
            <person name="Groenen M.A."/>
            <person name="Visser M.E."/>
            <person name="Megens H.J."/>
        </authorList>
    </citation>
    <scope>NUCLEOTIDE SEQUENCE [LARGE SCALE GENOMIC DNA]</scope>
    <source>
        <strain evidence="3">WM2013NL</strain>
        <tissue evidence="3">Head and thorax</tissue>
    </source>
</reference>
<evidence type="ECO:0000313" key="3">
    <source>
        <dbReference type="EMBL" id="KOB57162.1"/>
    </source>
</evidence>
<feature type="transmembrane region" description="Helical" evidence="2">
    <location>
        <begin position="6"/>
        <end position="29"/>
    </location>
</feature>
<feature type="non-terminal residue" evidence="3">
    <location>
        <position position="1"/>
    </location>
</feature>
<evidence type="ECO:0000313" key="4">
    <source>
        <dbReference type="Proteomes" id="UP000037510"/>
    </source>
</evidence>
<dbReference type="GO" id="GO:0015293">
    <property type="term" value="F:symporter activity"/>
    <property type="evidence" value="ECO:0007669"/>
    <property type="project" value="InterPro"/>
</dbReference>
<dbReference type="EMBL" id="JTDY01011271">
    <property type="protein sequence ID" value="KOB57162.1"/>
    <property type="molecule type" value="Genomic_DNA"/>
</dbReference>
<feature type="transmembrane region" description="Helical" evidence="2">
    <location>
        <begin position="82"/>
        <end position="100"/>
    </location>
</feature>
<dbReference type="Gene3D" id="1.20.1250.20">
    <property type="entry name" value="MFS general substrate transporter like domains"/>
    <property type="match status" value="1"/>
</dbReference>
<dbReference type="GO" id="GO:0008643">
    <property type="term" value="P:carbohydrate transport"/>
    <property type="evidence" value="ECO:0007669"/>
    <property type="project" value="InterPro"/>
</dbReference>
<dbReference type="InterPro" id="IPR039672">
    <property type="entry name" value="MFS_2"/>
</dbReference>
<keyword evidence="4" id="KW-1185">Reference proteome</keyword>
<protein>
    <submittedName>
        <fullName evidence="3">Putative MFS-type transporter C19orf28-like protein</fullName>
    </submittedName>
</protein>
<organism evidence="3 4">
    <name type="scientific">Operophtera brumata</name>
    <name type="common">Winter moth</name>
    <name type="synonym">Phalaena brumata</name>
    <dbReference type="NCBI Taxonomy" id="104452"/>
    <lineage>
        <taxon>Eukaryota</taxon>
        <taxon>Metazoa</taxon>
        <taxon>Ecdysozoa</taxon>
        <taxon>Arthropoda</taxon>
        <taxon>Hexapoda</taxon>
        <taxon>Insecta</taxon>
        <taxon>Pterygota</taxon>
        <taxon>Neoptera</taxon>
        <taxon>Endopterygota</taxon>
        <taxon>Lepidoptera</taxon>
        <taxon>Glossata</taxon>
        <taxon>Ditrysia</taxon>
        <taxon>Geometroidea</taxon>
        <taxon>Geometridae</taxon>
        <taxon>Larentiinae</taxon>
        <taxon>Operophtera</taxon>
    </lineage>
</organism>
<dbReference type="STRING" id="104452.A0A0L7K4W8"/>
<comment type="similarity">
    <text evidence="1">Belongs to the major facilitator superfamily.</text>
</comment>
<keyword evidence="2" id="KW-0472">Membrane</keyword>
<dbReference type="AlphaFoldDB" id="A0A0L7K4W8"/>
<evidence type="ECO:0000256" key="2">
    <source>
        <dbReference type="SAM" id="Phobius"/>
    </source>
</evidence>
<dbReference type="InterPro" id="IPR036259">
    <property type="entry name" value="MFS_trans_sf"/>
</dbReference>
<gene>
    <name evidence="3" type="ORF">OBRU01_23448</name>
</gene>
<keyword evidence="2" id="KW-1133">Transmembrane helix</keyword>
<feature type="non-terminal residue" evidence="3">
    <location>
        <position position="214"/>
    </location>
</feature>
<feature type="transmembrane region" description="Helical" evidence="2">
    <location>
        <begin position="178"/>
        <end position="196"/>
    </location>
</feature>